<keyword evidence="1" id="KW-0812">Transmembrane</keyword>
<evidence type="ECO:0000256" key="1">
    <source>
        <dbReference type="SAM" id="Phobius"/>
    </source>
</evidence>
<accession>A0A6G4X1S1</accession>
<reference evidence="2 3" key="1">
    <citation type="submission" date="2020-02" db="EMBL/GenBank/DDBJ databases">
        <title>Whole-genome analyses of novel actinobacteria.</title>
        <authorList>
            <person name="Sahin N."/>
            <person name="Tatar D."/>
        </authorList>
    </citation>
    <scope>NUCLEOTIDE SEQUENCE [LARGE SCALE GENOMIC DNA]</scope>
    <source>
        <strain evidence="2 3">SB3404</strain>
    </source>
</reference>
<dbReference type="AlphaFoldDB" id="A0A6G4X1S1"/>
<organism evidence="2 3">
    <name type="scientific">Streptomyces boncukensis</name>
    <dbReference type="NCBI Taxonomy" id="2711219"/>
    <lineage>
        <taxon>Bacteria</taxon>
        <taxon>Bacillati</taxon>
        <taxon>Actinomycetota</taxon>
        <taxon>Actinomycetes</taxon>
        <taxon>Kitasatosporales</taxon>
        <taxon>Streptomycetaceae</taxon>
        <taxon>Streptomyces</taxon>
    </lineage>
</organism>
<feature type="transmembrane region" description="Helical" evidence="1">
    <location>
        <begin position="565"/>
        <end position="588"/>
    </location>
</feature>
<dbReference type="EMBL" id="JAAKZZ010000305">
    <property type="protein sequence ID" value="NGO71445.1"/>
    <property type="molecule type" value="Genomic_DNA"/>
</dbReference>
<evidence type="ECO:0008006" key="4">
    <source>
        <dbReference type="Google" id="ProtNLM"/>
    </source>
</evidence>
<evidence type="ECO:0000313" key="3">
    <source>
        <dbReference type="Proteomes" id="UP000477722"/>
    </source>
</evidence>
<dbReference type="RefSeq" id="WP_165301079.1">
    <property type="nucleotide sequence ID" value="NZ_JAAKZZ010000305.1"/>
</dbReference>
<proteinExistence type="predicted"/>
<feature type="transmembrane region" description="Helical" evidence="1">
    <location>
        <begin position="499"/>
        <end position="520"/>
    </location>
</feature>
<keyword evidence="3" id="KW-1185">Reference proteome</keyword>
<gene>
    <name evidence="2" type="ORF">G5C65_24455</name>
</gene>
<keyword evidence="1" id="KW-1133">Transmembrane helix</keyword>
<protein>
    <recommendedName>
        <fullName evidence="4">Phage-related protein</fullName>
    </recommendedName>
</protein>
<dbReference type="Proteomes" id="UP000477722">
    <property type="component" value="Unassembled WGS sequence"/>
</dbReference>
<keyword evidence="1" id="KW-0472">Membrane</keyword>
<evidence type="ECO:0000313" key="2">
    <source>
        <dbReference type="EMBL" id="NGO71445.1"/>
    </source>
</evidence>
<sequence>MASPGGREADRVSVRVVPDTSRFAADLRTALERAEAALRVTIPVTPDMDGFTTEVRARLATLRDETIHVRVDADRDGLDGVRASLAALGRDSASAGGPLGAVARSLGNVRALALTAVPNIAGLAGGLAQMAPAAGVAATGLIAVASAGAAIKIGMSGVADALQGDAEAMAKLAPSARAFVTEVRSLAPAWDALRSSVQGALFDGLARSVQRLGSSVLPVLRTQLTGTAGVLNTMAKGVANAAVELADSGTLGRAMSSANAGLRNLAGAPGGVVRALGQIAAAAGPSFERITSGAASAGRGIAEKLNKAFESGALQRAIERAVSLVGQLFNTLGNLGTAVGNIFGPAADAGAGFLGVLNQVSRTLADVTGSAQAQEAFRGLFETLATAGNVVGGVLSTALRAVVPLLNTLVTGLAGPLQQALTTLAPVLQQIVAALGTALVPIIAALTAHIGQNLPILTQLITMLGQTLVPVLTALGPVLTQLVTTLSAALQPILAQLPALLAPLLALLAQLLPMIVQLAAQFMTALGPALIQITTALGQLLAALAPLLTALGQLLGGVLRALMPILTAIIGVIGRLAAVLAGALAAVVRGVVVPALRIVTALLRGDFAGAWNGARALVGRVGAFFRSVFIRLGTWAAQGVGRAVAWLASLPGRAVAAAASLGGRLRALMASAWRTATAAIRAGITSAISAIRGLPRHAKSALGNLGSVLVNAGKSLIRGFINGIKSMFGSVRGTLGSLTDMLPDVKGPPEKDARILRPAGRLVMAGFSAGITDAMPALRAQLQSVTNQVAAYRPALGAQVEAANAGVLGGTSADGGPVVSIGTFVAEERQTPASIARELSWLAKGRG</sequence>
<feature type="transmembrane region" description="Helical" evidence="1">
    <location>
        <begin position="427"/>
        <end position="448"/>
    </location>
</feature>
<comment type="caution">
    <text evidence="2">The sequence shown here is derived from an EMBL/GenBank/DDBJ whole genome shotgun (WGS) entry which is preliminary data.</text>
</comment>
<feature type="transmembrane region" description="Helical" evidence="1">
    <location>
        <begin position="460"/>
        <end position="479"/>
    </location>
</feature>
<name>A0A6G4X1S1_9ACTN</name>